<name>A0A1I6NSK4_9BACL</name>
<dbReference type="InterPro" id="IPR025662">
    <property type="entry name" value="Sigma_54_int_dom_ATP-bd_1"/>
</dbReference>
<sequence>MTQLEYVEKALENLAGESGITATELAQHLQLSRSSVSRYLNALTQQKRANKQPGRPVRYYPIRNFIDSSLHKKPVYFPHTSSPNQPFTFTQHESMKPLLQEAMAAMLYPPHGLPILLHGETGVGKSHLAHTLYQWVKETSQKNDSFPYISFNCAEYAQNPDLLLGQLFGVKQGAYTGASERVGLVERAAGGVLFLDEIHRLPPSGQEMLFQLLDQGRYRRLGEADQERSAHLQLIGATTENPSSVLLPTLIRRFALSLTLPPLRERTPTEREALLNLFLRQEAKKMSVPLVIEPACRHAFLTYDCIGNTGQLQSDIQTACARAFLRRLHHHEGEVTILPEDLPPAVTQALQSSASPSLSLTNTTSSPKSPSSPTALYSTLLRLSKELEEKGYSPYERIRHLQEEVDKTLASDHVTETEWQGKGLIDEELMAWIRQSIPTDILNSLSPKEFISLSLHIQALLEENRLFVHAPLPVSIDLPPPVRHAAQRLAEQLASDHSLSLPPGEIELLALLLSPRPQSEKSHPANRHVAVLVAAHGNASAQSMADVANSLLGESLVHAVDMPLSLSPSSVFARIRDVIQQIDQGAGVLMLTDIGSLTTIGEAVSDDTGILVETLSDVSLSMVIDAGRKTLLPNRDLSSLATSVSSRRIGLHTQSPIPHSSTEHSRVIATLCLTGEGAALSLENWIREHILPTHPDIQIRPVGAGTKHEHSPLLAHLAKRYQLVAVIGTVDPKMDHVPFFPAWELLQSEGPARLNRLLEASRPYPDMNPSPITSEEIPSLAEEGLLEISEFLQPRRYCQRMDKLMVKERVHLGIPPEQELGIWIHLGLITDRLLKERITGERVTKPPPPAKEGPLPSLSIWERILSELASTFELDYSQGYAYSLATLTPKEER</sequence>
<dbReference type="InterPro" id="IPR036390">
    <property type="entry name" value="WH_DNA-bd_sf"/>
</dbReference>
<dbReference type="Pfam" id="PF09339">
    <property type="entry name" value="HTH_IclR"/>
    <property type="match status" value="1"/>
</dbReference>
<dbReference type="PANTHER" id="PTHR32071">
    <property type="entry name" value="TRANSCRIPTIONAL REGULATORY PROTEIN"/>
    <property type="match status" value="1"/>
</dbReference>
<evidence type="ECO:0000313" key="9">
    <source>
        <dbReference type="Proteomes" id="UP000198660"/>
    </source>
</evidence>
<dbReference type="InterPro" id="IPR003593">
    <property type="entry name" value="AAA+_ATPase"/>
</dbReference>
<evidence type="ECO:0000313" key="8">
    <source>
        <dbReference type="EMBL" id="SFS30972.1"/>
    </source>
</evidence>
<feature type="domain" description="Sigma-54 factor interaction" evidence="6">
    <location>
        <begin position="88"/>
        <end position="321"/>
    </location>
</feature>
<dbReference type="Pfam" id="PF03610">
    <property type="entry name" value="EIIA-man"/>
    <property type="match status" value="1"/>
</dbReference>
<dbReference type="PANTHER" id="PTHR32071:SF38">
    <property type="entry name" value="PSP OPERON TRANSCRIPTIONAL ACTIVATOR"/>
    <property type="match status" value="1"/>
</dbReference>
<feature type="compositionally biased region" description="Low complexity" evidence="5">
    <location>
        <begin position="349"/>
        <end position="374"/>
    </location>
</feature>
<dbReference type="PROSITE" id="PS51096">
    <property type="entry name" value="PTS_EIIA_TYPE_4"/>
    <property type="match status" value="1"/>
</dbReference>
<dbReference type="PROSITE" id="PS00675">
    <property type="entry name" value="SIGMA54_INTERACT_1"/>
    <property type="match status" value="1"/>
</dbReference>
<dbReference type="OrthoDB" id="9771372at2"/>
<dbReference type="GO" id="GO:0003677">
    <property type="term" value="F:DNA binding"/>
    <property type="evidence" value="ECO:0007669"/>
    <property type="project" value="UniProtKB-KW"/>
</dbReference>
<dbReference type="GO" id="GO:0005524">
    <property type="term" value="F:ATP binding"/>
    <property type="evidence" value="ECO:0007669"/>
    <property type="project" value="UniProtKB-KW"/>
</dbReference>
<dbReference type="InterPro" id="IPR002078">
    <property type="entry name" value="Sigma_54_int"/>
</dbReference>
<dbReference type="InterPro" id="IPR005471">
    <property type="entry name" value="Tscrpt_reg_IclR_N"/>
</dbReference>
<keyword evidence="3" id="KW-0067">ATP-binding</keyword>
<evidence type="ECO:0000256" key="4">
    <source>
        <dbReference type="ARBA" id="ARBA00023125"/>
    </source>
</evidence>
<dbReference type="SUPFAM" id="SSF46785">
    <property type="entry name" value="Winged helix' DNA-binding domain"/>
    <property type="match status" value="1"/>
</dbReference>
<dbReference type="SMART" id="SM00382">
    <property type="entry name" value="AAA"/>
    <property type="match status" value="1"/>
</dbReference>
<keyword evidence="9" id="KW-1185">Reference proteome</keyword>
<dbReference type="CDD" id="cd00009">
    <property type="entry name" value="AAA"/>
    <property type="match status" value="1"/>
</dbReference>
<dbReference type="InterPro" id="IPR036662">
    <property type="entry name" value="PTS_EIIA_man-typ_sf"/>
</dbReference>
<keyword evidence="2" id="KW-0547">Nucleotide-binding</keyword>
<dbReference type="SUPFAM" id="SSF52540">
    <property type="entry name" value="P-loop containing nucleoside triphosphate hydrolases"/>
    <property type="match status" value="1"/>
</dbReference>
<dbReference type="GO" id="GO:0006355">
    <property type="term" value="P:regulation of DNA-templated transcription"/>
    <property type="evidence" value="ECO:0007669"/>
    <property type="project" value="InterPro"/>
</dbReference>
<reference evidence="9" key="1">
    <citation type="submission" date="2016-10" db="EMBL/GenBank/DDBJ databases">
        <authorList>
            <person name="Varghese N."/>
            <person name="Submissions S."/>
        </authorList>
    </citation>
    <scope>NUCLEOTIDE SEQUENCE [LARGE SCALE GENOMIC DNA]</scope>
    <source>
        <strain evidence="9">DSM 45789</strain>
    </source>
</reference>
<dbReference type="GO" id="GO:0016020">
    <property type="term" value="C:membrane"/>
    <property type="evidence" value="ECO:0007669"/>
    <property type="project" value="InterPro"/>
</dbReference>
<evidence type="ECO:0000256" key="3">
    <source>
        <dbReference type="ARBA" id="ARBA00022840"/>
    </source>
</evidence>
<feature type="region of interest" description="Disordered" evidence="5">
    <location>
        <begin position="348"/>
        <end position="374"/>
    </location>
</feature>
<organism evidence="8 9">
    <name type="scientific">Marininema halotolerans</name>
    <dbReference type="NCBI Taxonomy" id="1155944"/>
    <lineage>
        <taxon>Bacteria</taxon>
        <taxon>Bacillati</taxon>
        <taxon>Bacillota</taxon>
        <taxon>Bacilli</taxon>
        <taxon>Bacillales</taxon>
        <taxon>Thermoactinomycetaceae</taxon>
        <taxon>Marininema</taxon>
    </lineage>
</organism>
<dbReference type="EMBL" id="FPAA01000001">
    <property type="protein sequence ID" value="SFS30972.1"/>
    <property type="molecule type" value="Genomic_DNA"/>
</dbReference>
<evidence type="ECO:0000259" key="6">
    <source>
        <dbReference type="PROSITE" id="PS50045"/>
    </source>
</evidence>
<dbReference type="Gene3D" id="3.40.50.510">
    <property type="entry name" value="Phosphotransferase system, mannose-type IIA component"/>
    <property type="match status" value="1"/>
</dbReference>
<keyword evidence="4 8" id="KW-0238">DNA-binding</keyword>
<evidence type="ECO:0000259" key="7">
    <source>
        <dbReference type="PROSITE" id="PS51096"/>
    </source>
</evidence>
<dbReference type="InterPro" id="IPR027417">
    <property type="entry name" value="P-loop_NTPase"/>
</dbReference>
<dbReference type="RefSeq" id="WP_091832234.1">
    <property type="nucleotide sequence ID" value="NZ_FPAA01000001.1"/>
</dbReference>
<proteinExistence type="predicted"/>
<evidence type="ECO:0000256" key="1">
    <source>
        <dbReference type="ARBA" id="ARBA00022679"/>
    </source>
</evidence>
<dbReference type="Proteomes" id="UP000198660">
    <property type="component" value="Unassembled WGS sequence"/>
</dbReference>
<dbReference type="GO" id="GO:0016740">
    <property type="term" value="F:transferase activity"/>
    <property type="evidence" value="ECO:0007669"/>
    <property type="project" value="UniProtKB-KW"/>
</dbReference>
<dbReference type="InterPro" id="IPR004701">
    <property type="entry name" value="PTS_EIIA_man-typ"/>
</dbReference>
<keyword evidence="1" id="KW-0808">Transferase</keyword>
<evidence type="ECO:0000256" key="2">
    <source>
        <dbReference type="ARBA" id="ARBA00022741"/>
    </source>
</evidence>
<dbReference type="Gene3D" id="3.40.50.300">
    <property type="entry name" value="P-loop containing nucleotide triphosphate hydrolases"/>
    <property type="match status" value="1"/>
</dbReference>
<dbReference type="Pfam" id="PF00158">
    <property type="entry name" value="Sigma54_activat"/>
    <property type="match status" value="1"/>
</dbReference>
<dbReference type="GO" id="GO:0009401">
    <property type="term" value="P:phosphoenolpyruvate-dependent sugar phosphotransferase system"/>
    <property type="evidence" value="ECO:0007669"/>
    <property type="project" value="InterPro"/>
</dbReference>
<accession>A0A1I6NSK4</accession>
<protein>
    <submittedName>
        <fullName evidence="8">Transcriptional regulator containing an AAA-type ATPase domain and a DNA-binding domain</fullName>
    </submittedName>
</protein>
<feature type="domain" description="PTS EIIA type-4" evidence="7">
    <location>
        <begin position="528"/>
        <end position="651"/>
    </location>
</feature>
<dbReference type="PROSITE" id="PS50045">
    <property type="entry name" value="SIGMA54_INTERACT_4"/>
    <property type="match status" value="1"/>
</dbReference>
<dbReference type="AlphaFoldDB" id="A0A1I6NSK4"/>
<dbReference type="Gene3D" id="1.10.10.10">
    <property type="entry name" value="Winged helix-like DNA-binding domain superfamily/Winged helix DNA-binding domain"/>
    <property type="match status" value="1"/>
</dbReference>
<dbReference type="SUPFAM" id="SSF53062">
    <property type="entry name" value="PTS system fructose IIA component-like"/>
    <property type="match status" value="1"/>
</dbReference>
<dbReference type="InterPro" id="IPR036388">
    <property type="entry name" value="WH-like_DNA-bd_sf"/>
</dbReference>
<evidence type="ECO:0000256" key="5">
    <source>
        <dbReference type="SAM" id="MobiDB-lite"/>
    </source>
</evidence>
<gene>
    <name evidence="8" type="ORF">SAMN05444972_10195</name>
</gene>